<dbReference type="AlphaFoldDB" id="A0AAV7SF57"/>
<reference evidence="2" key="1">
    <citation type="journal article" date="2022" name="bioRxiv">
        <title>Sequencing and chromosome-scale assembly of the giantPleurodeles waltlgenome.</title>
        <authorList>
            <person name="Brown T."/>
            <person name="Elewa A."/>
            <person name="Iarovenko S."/>
            <person name="Subramanian E."/>
            <person name="Araus A.J."/>
            <person name="Petzold A."/>
            <person name="Susuki M."/>
            <person name="Suzuki K.-i.T."/>
            <person name="Hayashi T."/>
            <person name="Toyoda A."/>
            <person name="Oliveira C."/>
            <person name="Osipova E."/>
            <person name="Leigh N.D."/>
            <person name="Simon A."/>
            <person name="Yun M.H."/>
        </authorList>
    </citation>
    <scope>NUCLEOTIDE SEQUENCE</scope>
    <source>
        <strain evidence="2">20211129_DDA</strain>
        <tissue evidence="2">Liver</tissue>
    </source>
</reference>
<evidence type="ECO:0000313" key="2">
    <source>
        <dbReference type="EMBL" id="KAJ1162155.1"/>
    </source>
</evidence>
<sequence>MMTVTRGSQVGKTPWTQAGSDITTPEEDEVPRAGNFEGIVTATVRKRRKGLQLRSDSFKQASMAPKDLHGQYSSIPILECPKVLEDTATTMGEISLETIYQRVIEHREATRVESRRTQVACHKMKAAFRKVAKTCSDFAV</sequence>
<dbReference type="Proteomes" id="UP001066276">
    <property type="component" value="Chromosome 4_2"/>
</dbReference>
<evidence type="ECO:0000256" key="1">
    <source>
        <dbReference type="SAM" id="MobiDB-lite"/>
    </source>
</evidence>
<organism evidence="2 3">
    <name type="scientific">Pleurodeles waltl</name>
    <name type="common">Iberian ribbed newt</name>
    <dbReference type="NCBI Taxonomy" id="8319"/>
    <lineage>
        <taxon>Eukaryota</taxon>
        <taxon>Metazoa</taxon>
        <taxon>Chordata</taxon>
        <taxon>Craniata</taxon>
        <taxon>Vertebrata</taxon>
        <taxon>Euteleostomi</taxon>
        <taxon>Amphibia</taxon>
        <taxon>Batrachia</taxon>
        <taxon>Caudata</taxon>
        <taxon>Salamandroidea</taxon>
        <taxon>Salamandridae</taxon>
        <taxon>Pleurodelinae</taxon>
        <taxon>Pleurodeles</taxon>
    </lineage>
</organism>
<feature type="region of interest" description="Disordered" evidence="1">
    <location>
        <begin position="1"/>
        <end position="35"/>
    </location>
</feature>
<feature type="compositionally biased region" description="Polar residues" evidence="1">
    <location>
        <begin position="1"/>
        <end position="23"/>
    </location>
</feature>
<comment type="caution">
    <text evidence="2">The sequence shown here is derived from an EMBL/GenBank/DDBJ whole genome shotgun (WGS) entry which is preliminary data.</text>
</comment>
<name>A0AAV7SF57_PLEWA</name>
<accession>A0AAV7SF57</accession>
<keyword evidence="3" id="KW-1185">Reference proteome</keyword>
<evidence type="ECO:0000313" key="3">
    <source>
        <dbReference type="Proteomes" id="UP001066276"/>
    </source>
</evidence>
<protein>
    <submittedName>
        <fullName evidence="2">Uncharacterized protein</fullName>
    </submittedName>
</protein>
<dbReference type="EMBL" id="JANPWB010000008">
    <property type="protein sequence ID" value="KAJ1162155.1"/>
    <property type="molecule type" value="Genomic_DNA"/>
</dbReference>
<gene>
    <name evidence="2" type="ORF">NDU88_002631</name>
</gene>
<proteinExistence type="predicted"/>